<feature type="domain" description="Tail specific protease" evidence="2">
    <location>
        <begin position="139"/>
        <end position="346"/>
    </location>
</feature>
<dbReference type="PANTHER" id="PTHR32060">
    <property type="entry name" value="TAIL-SPECIFIC PROTEASE"/>
    <property type="match status" value="1"/>
</dbReference>
<keyword evidence="1" id="KW-0732">Signal</keyword>
<feature type="chain" id="PRO_5022171739" evidence="1">
    <location>
        <begin position="23"/>
        <end position="367"/>
    </location>
</feature>
<dbReference type="GO" id="GO:0004175">
    <property type="term" value="F:endopeptidase activity"/>
    <property type="evidence" value="ECO:0007669"/>
    <property type="project" value="TreeGrafter"/>
</dbReference>
<sequence>MKKIKYIIFFAVILLTDNIAFAQKCDCSTAFKWMKTAFEENDAGFRYILDQKGYAAYETHNKLFENKVGEITEPDSCVSAIRQWAKFFRVGHFGFIVNQVHIKKNKDSENKSVGPSKNKINNIHLDSEPYVQEYDSTTVYLRIATFESQYKKTIDSVIHANSELIYTRKNLIIDIRDNGGGDDASFDEILPIVYTNPIRDVSVARLSTPHNNKIWEDYMSQNSVSASDKAVYAGYLKKLNANLGRFVMLHDSVRTFRYQKVTQFPQNVAIMINGNNGSTAEQFLLAARQSKKVKLFGTTTMGELDISNMYYITSPDGKYTLWYCTSKSLRIPENSIDNKGISPDFYLDKSIPKNQWLPYVAGIMRYW</sequence>
<dbReference type="OrthoDB" id="2327485at2"/>
<evidence type="ECO:0000313" key="4">
    <source>
        <dbReference type="Proteomes" id="UP000317010"/>
    </source>
</evidence>
<dbReference type="Gene3D" id="3.90.226.10">
    <property type="entry name" value="2-enoyl-CoA Hydratase, Chain A, domain 1"/>
    <property type="match status" value="1"/>
</dbReference>
<comment type="caution">
    <text evidence="3">The sequence shown here is derived from an EMBL/GenBank/DDBJ whole genome shotgun (WGS) entry which is preliminary data.</text>
</comment>
<dbReference type="EMBL" id="VLLI01000019">
    <property type="protein sequence ID" value="TWI94575.1"/>
    <property type="molecule type" value="Genomic_DNA"/>
</dbReference>
<dbReference type="GO" id="GO:0007165">
    <property type="term" value="P:signal transduction"/>
    <property type="evidence" value="ECO:0007669"/>
    <property type="project" value="TreeGrafter"/>
</dbReference>
<dbReference type="AlphaFoldDB" id="A0A562TM02"/>
<dbReference type="Pfam" id="PF03572">
    <property type="entry name" value="Peptidase_S41"/>
    <property type="match status" value="1"/>
</dbReference>
<dbReference type="GO" id="GO:0006508">
    <property type="term" value="P:proteolysis"/>
    <property type="evidence" value="ECO:0007669"/>
    <property type="project" value="InterPro"/>
</dbReference>
<dbReference type="Proteomes" id="UP000317010">
    <property type="component" value="Unassembled WGS sequence"/>
</dbReference>
<accession>A0A562TM02</accession>
<protein>
    <submittedName>
        <fullName evidence="3">Peptidase S41-like protein</fullName>
    </submittedName>
</protein>
<dbReference type="RefSeq" id="WP_144916505.1">
    <property type="nucleotide sequence ID" value="NZ_VLLI01000019.1"/>
</dbReference>
<gene>
    <name evidence="3" type="ORF">JN11_04685</name>
</gene>
<dbReference type="GO" id="GO:0008236">
    <property type="term" value="F:serine-type peptidase activity"/>
    <property type="evidence" value="ECO:0007669"/>
    <property type="project" value="InterPro"/>
</dbReference>
<name>A0A562TM02_9SPHI</name>
<dbReference type="PANTHER" id="PTHR32060:SF30">
    <property type="entry name" value="CARBOXY-TERMINAL PROCESSING PROTEASE CTPA"/>
    <property type="match status" value="1"/>
</dbReference>
<dbReference type="InterPro" id="IPR029045">
    <property type="entry name" value="ClpP/crotonase-like_dom_sf"/>
</dbReference>
<evidence type="ECO:0000313" key="3">
    <source>
        <dbReference type="EMBL" id="TWI94575.1"/>
    </source>
</evidence>
<proteinExistence type="predicted"/>
<keyword evidence="4" id="KW-1185">Reference proteome</keyword>
<evidence type="ECO:0000259" key="2">
    <source>
        <dbReference type="Pfam" id="PF03572"/>
    </source>
</evidence>
<dbReference type="GO" id="GO:0030288">
    <property type="term" value="C:outer membrane-bounded periplasmic space"/>
    <property type="evidence" value="ECO:0007669"/>
    <property type="project" value="TreeGrafter"/>
</dbReference>
<dbReference type="InterPro" id="IPR005151">
    <property type="entry name" value="Tail-specific_protease"/>
</dbReference>
<evidence type="ECO:0000256" key="1">
    <source>
        <dbReference type="SAM" id="SignalP"/>
    </source>
</evidence>
<feature type="signal peptide" evidence="1">
    <location>
        <begin position="1"/>
        <end position="22"/>
    </location>
</feature>
<organism evidence="3 4">
    <name type="scientific">Mucilaginibacter frigoritolerans</name>
    <dbReference type="NCBI Taxonomy" id="652788"/>
    <lineage>
        <taxon>Bacteria</taxon>
        <taxon>Pseudomonadati</taxon>
        <taxon>Bacteroidota</taxon>
        <taxon>Sphingobacteriia</taxon>
        <taxon>Sphingobacteriales</taxon>
        <taxon>Sphingobacteriaceae</taxon>
        <taxon>Mucilaginibacter</taxon>
    </lineage>
</organism>
<dbReference type="SUPFAM" id="SSF52096">
    <property type="entry name" value="ClpP/crotonase"/>
    <property type="match status" value="1"/>
</dbReference>
<reference evidence="3 4" key="1">
    <citation type="submission" date="2019-07" db="EMBL/GenBank/DDBJ databases">
        <title>Genomic Encyclopedia of Archaeal and Bacterial Type Strains, Phase II (KMG-II): from individual species to whole genera.</title>
        <authorList>
            <person name="Goeker M."/>
        </authorList>
    </citation>
    <scope>NUCLEOTIDE SEQUENCE [LARGE SCALE GENOMIC DNA]</scope>
    <source>
        <strain evidence="3 4">ATCC BAA-1854</strain>
    </source>
</reference>